<organism evidence="6 7">
    <name type="scientific">Mycobacterium paraseoulense</name>
    <dbReference type="NCBI Taxonomy" id="590652"/>
    <lineage>
        <taxon>Bacteria</taxon>
        <taxon>Bacillati</taxon>
        <taxon>Actinomycetota</taxon>
        <taxon>Actinomycetes</taxon>
        <taxon>Mycobacteriales</taxon>
        <taxon>Mycobacteriaceae</taxon>
        <taxon>Mycobacterium</taxon>
    </lineage>
</organism>
<accession>A0A1X0I3J4</accession>
<reference evidence="6 7" key="1">
    <citation type="submission" date="2017-02" db="EMBL/GenBank/DDBJ databases">
        <title>The new phylogeny of genus Mycobacterium.</title>
        <authorList>
            <person name="Tortoli E."/>
            <person name="Trovato A."/>
            <person name="Cirillo D.M."/>
        </authorList>
    </citation>
    <scope>NUCLEOTIDE SEQUENCE [LARGE SCALE GENOMIC DNA]</scope>
    <source>
        <strain evidence="6 7">DSM 45000</strain>
    </source>
</reference>
<feature type="binding site" evidence="4">
    <location>
        <begin position="85"/>
        <end position="92"/>
    </location>
    <ligand>
        <name>ATP</name>
        <dbReference type="ChEBI" id="CHEBI:30616"/>
    </ligand>
</feature>
<keyword evidence="7" id="KW-1185">Reference proteome</keyword>
<dbReference type="GO" id="GO:0003677">
    <property type="term" value="F:DNA binding"/>
    <property type="evidence" value="ECO:0007669"/>
    <property type="project" value="InterPro"/>
</dbReference>
<dbReference type="OrthoDB" id="9807790at2"/>
<dbReference type="SMART" id="SM00382">
    <property type="entry name" value="AAA"/>
    <property type="match status" value="2"/>
</dbReference>
<dbReference type="InterPro" id="IPR002543">
    <property type="entry name" value="FtsK_dom"/>
</dbReference>
<protein>
    <submittedName>
        <fullName evidence="6">Type VII secretion protein EccCb</fullName>
    </submittedName>
</protein>
<keyword evidence="3 4" id="KW-0067">ATP-binding</keyword>
<dbReference type="SUPFAM" id="SSF52540">
    <property type="entry name" value="P-loop containing nucleoside triphosphate hydrolases"/>
    <property type="match status" value="2"/>
</dbReference>
<evidence type="ECO:0000256" key="1">
    <source>
        <dbReference type="ARBA" id="ARBA00022737"/>
    </source>
</evidence>
<feature type="domain" description="FtsK" evidence="5">
    <location>
        <begin position="65"/>
        <end position="260"/>
    </location>
</feature>
<dbReference type="Pfam" id="PF01580">
    <property type="entry name" value="FtsK_SpoIIIE"/>
    <property type="match status" value="2"/>
</dbReference>
<dbReference type="EMBL" id="MVIE01000056">
    <property type="protein sequence ID" value="ORB33540.1"/>
    <property type="molecule type" value="Genomic_DNA"/>
</dbReference>
<evidence type="ECO:0000313" key="6">
    <source>
        <dbReference type="EMBL" id="ORB33540.1"/>
    </source>
</evidence>
<dbReference type="RefSeq" id="WP_083175836.1">
    <property type="nucleotide sequence ID" value="NZ_AP022619.1"/>
</dbReference>
<dbReference type="AlphaFoldDB" id="A0A1X0I3J4"/>
<dbReference type="InterPro" id="IPR027417">
    <property type="entry name" value="P-loop_NTPase"/>
</dbReference>
<dbReference type="PROSITE" id="PS50901">
    <property type="entry name" value="FTSK"/>
    <property type="match status" value="2"/>
</dbReference>
<evidence type="ECO:0000313" key="7">
    <source>
        <dbReference type="Proteomes" id="UP000192513"/>
    </source>
</evidence>
<evidence type="ECO:0000256" key="3">
    <source>
        <dbReference type="ARBA" id="ARBA00022840"/>
    </source>
</evidence>
<evidence type="ECO:0000259" key="5">
    <source>
        <dbReference type="PROSITE" id="PS50901"/>
    </source>
</evidence>
<keyword evidence="2 4" id="KW-0547">Nucleotide-binding</keyword>
<dbReference type="STRING" id="590652.BST39_26005"/>
<dbReference type="PANTHER" id="PTHR22683">
    <property type="entry name" value="SPORULATION PROTEIN RELATED"/>
    <property type="match status" value="1"/>
</dbReference>
<proteinExistence type="predicted"/>
<dbReference type="NCBIfam" id="TIGR03925">
    <property type="entry name" value="T7SS_EccC_b"/>
    <property type="match status" value="1"/>
</dbReference>
<dbReference type="InterPro" id="IPR023837">
    <property type="entry name" value="EccCb-like_Actinobacteria"/>
</dbReference>
<gene>
    <name evidence="6" type="ORF">BST39_26005</name>
</gene>
<dbReference type="InterPro" id="IPR050206">
    <property type="entry name" value="FtsK/SpoIIIE/SftA"/>
</dbReference>
<evidence type="ECO:0000256" key="4">
    <source>
        <dbReference type="PROSITE-ProRule" id="PRU00289"/>
    </source>
</evidence>
<dbReference type="InterPro" id="IPR003593">
    <property type="entry name" value="AAA+_ATPase"/>
</dbReference>
<keyword evidence="1" id="KW-0677">Repeat</keyword>
<dbReference type="PANTHER" id="PTHR22683:SF1">
    <property type="entry name" value="TYPE VII SECRETION SYSTEM PROTEIN ESSC"/>
    <property type="match status" value="1"/>
</dbReference>
<evidence type="ECO:0000256" key="2">
    <source>
        <dbReference type="ARBA" id="ARBA00022741"/>
    </source>
</evidence>
<dbReference type="Proteomes" id="UP000192513">
    <property type="component" value="Unassembled WGS sequence"/>
</dbReference>
<feature type="domain" description="FtsK" evidence="5">
    <location>
        <begin position="350"/>
        <end position="546"/>
    </location>
</feature>
<sequence>MTIEAGKGRALREVVLEQLSTTESRAYKMWLPPLTDPTPINELIAQDHPQPLRFALGIMDEPRMHRQATWGVDVSGAGGNIGIGGAPQTGKSTLLQTMMLSAAATHSPRQVQFYCIDLGGGGLIYLENLPHVGGVATRSEPDRVMRVVAEVQAVLRQREATFKEHRVGSIAAYRQLREDPNQPVAADPFGDVFLVIDGWPAFVSEFPDLESQVQDLAAQGLSFGVHVVITTPRWTELKSRVRDYLGTKIEFRLGDVNDTQIDRATREIPANRPGRAMSTEKHHLMIGVPRFDGVHSADNLVEALTAAVDEVAAQHTERAPRVRVLPERIYLYELDPHPPGPDSDYRTRWTIPVGVRESDLSVAHAHMYTTPHLLIFGAAKAGKTRTAHAIARAICARNSPKQVRFMLADYRSGLLDAVPQSHLLDAGAINRNSTTLDEAIKALAVNLQKRLPPADLTSAQLRSRSWWSGFDVVLLVDDWHMIVAASGGIPPMAPLAPLLPAAQDIGLHIIVTCQMSSAYKATMDKFVGAAYGAGSPTLFLSGDKQDFPSRDIQVKRRPPGQGFFVTPEGKEVIQAAYLDPPEEVHSAPPGGGYDYPSAQ</sequence>
<dbReference type="Gene3D" id="3.40.50.300">
    <property type="entry name" value="P-loop containing nucleotide triphosphate hydrolases"/>
    <property type="match status" value="2"/>
</dbReference>
<comment type="caution">
    <text evidence="6">The sequence shown here is derived from an EMBL/GenBank/DDBJ whole genome shotgun (WGS) entry which is preliminary data.</text>
</comment>
<name>A0A1X0I3J4_9MYCO</name>
<feature type="binding site" evidence="4">
    <location>
        <begin position="377"/>
        <end position="384"/>
    </location>
    <ligand>
        <name>ATP</name>
        <dbReference type="ChEBI" id="CHEBI:30616"/>
    </ligand>
</feature>
<dbReference type="GO" id="GO:0005524">
    <property type="term" value="F:ATP binding"/>
    <property type="evidence" value="ECO:0007669"/>
    <property type="project" value="UniProtKB-UniRule"/>
</dbReference>